<dbReference type="Proteomes" id="UP000244225">
    <property type="component" value="Unassembled WGS sequence"/>
</dbReference>
<name>A0A2T5YD32_9BACT</name>
<feature type="compositionally biased region" description="Basic and acidic residues" evidence="1">
    <location>
        <begin position="76"/>
        <end position="93"/>
    </location>
</feature>
<accession>A0A2T5YD32</accession>
<evidence type="ECO:0000313" key="3">
    <source>
        <dbReference type="Proteomes" id="UP000244225"/>
    </source>
</evidence>
<dbReference type="RefSeq" id="WP_108213355.1">
    <property type="nucleotide sequence ID" value="NZ_QBKI01000011.1"/>
</dbReference>
<keyword evidence="3" id="KW-1185">Reference proteome</keyword>
<dbReference type="AlphaFoldDB" id="A0A2T5YD32"/>
<evidence type="ECO:0000256" key="1">
    <source>
        <dbReference type="SAM" id="MobiDB-lite"/>
    </source>
</evidence>
<sequence length="99" mass="11805">MSHFESEADYQAYCQAEAEAQAQAEYEAGEYEYLQAMLDAKEYYPWALHICWKILEKPHPEAAKYLMDAHRKYQEMHEKEAERLKRESEKPSEPDDLPF</sequence>
<organism evidence="2 3">
    <name type="scientific">Pontibacter mucosus</name>
    <dbReference type="NCBI Taxonomy" id="1649266"/>
    <lineage>
        <taxon>Bacteria</taxon>
        <taxon>Pseudomonadati</taxon>
        <taxon>Bacteroidota</taxon>
        <taxon>Cytophagia</taxon>
        <taxon>Cytophagales</taxon>
        <taxon>Hymenobacteraceae</taxon>
        <taxon>Pontibacter</taxon>
    </lineage>
</organism>
<feature type="region of interest" description="Disordered" evidence="1">
    <location>
        <begin position="76"/>
        <end position="99"/>
    </location>
</feature>
<evidence type="ECO:0000313" key="2">
    <source>
        <dbReference type="EMBL" id="PTX14429.1"/>
    </source>
</evidence>
<dbReference type="EMBL" id="QBKI01000011">
    <property type="protein sequence ID" value="PTX14429.1"/>
    <property type="molecule type" value="Genomic_DNA"/>
</dbReference>
<reference evidence="2 3" key="1">
    <citation type="submission" date="2018-04" db="EMBL/GenBank/DDBJ databases">
        <title>Genomic Encyclopedia of Archaeal and Bacterial Type Strains, Phase II (KMG-II): from individual species to whole genera.</title>
        <authorList>
            <person name="Goeker M."/>
        </authorList>
    </citation>
    <scope>NUCLEOTIDE SEQUENCE [LARGE SCALE GENOMIC DNA]</scope>
    <source>
        <strain evidence="2 3">DSM 100162</strain>
    </source>
</reference>
<gene>
    <name evidence="2" type="ORF">C8N40_11194</name>
</gene>
<comment type="caution">
    <text evidence="2">The sequence shown here is derived from an EMBL/GenBank/DDBJ whole genome shotgun (WGS) entry which is preliminary data.</text>
</comment>
<proteinExistence type="predicted"/>
<protein>
    <submittedName>
        <fullName evidence="2">Uncharacterized protein</fullName>
    </submittedName>
</protein>